<name>A0A2G3DWU4_9FIRM</name>
<protein>
    <submittedName>
        <fullName evidence="2">Cupin</fullName>
    </submittedName>
</protein>
<dbReference type="AlphaFoldDB" id="A0A2G3DWU4"/>
<reference evidence="2 3" key="2">
    <citation type="submission" date="2017-10" db="EMBL/GenBank/DDBJ databases">
        <authorList>
            <person name="Banno H."/>
            <person name="Chua N.-H."/>
        </authorList>
    </citation>
    <scope>NUCLEOTIDE SEQUENCE [LARGE SCALE GENOMIC DNA]</scope>
    <source>
        <strain evidence="2 3">JK626</strain>
    </source>
</reference>
<dbReference type="Gene3D" id="2.60.120.10">
    <property type="entry name" value="Jelly Rolls"/>
    <property type="match status" value="1"/>
</dbReference>
<dbReference type="InterPro" id="IPR014710">
    <property type="entry name" value="RmlC-like_jellyroll"/>
</dbReference>
<dbReference type="RefSeq" id="WP_099391655.1">
    <property type="nucleotide sequence ID" value="NZ_PDYF01000009.1"/>
</dbReference>
<accession>A0A2G3DWU4</accession>
<sequence length="156" mass="17928">MNSRSDILKQQYNLQQHPEGGWFAEVYTAPFEIEGRPLAGSIYFLLDKDEISHFHQIDCDEIWYYHEGCGMKVTILGPNGKEEILLGNEVEKGQRAMVVIPKGVIFGAENLSNEGFTFVSCATTPNFTYEGFRLVYKDEIKNNWASYYDDVEYLAY</sequence>
<evidence type="ECO:0000313" key="2">
    <source>
        <dbReference type="EMBL" id="PHU35489.1"/>
    </source>
</evidence>
<evidence type="ECO:0000259" key="1">
    <source>
        <dbReference type="Pfam" id="PF06172"/>
    </source>
</evidence>
<reference evidence="2 3" key="1">
    <citation type="submission" date="2017-10" db="EMBL/GenBank/DDBJ databases">
        <title>Resolving the taxonomy of Roseburia spp., Eubacterium rectale and Agathobacter spp. through phylogenomic analysis.</title>
        <authorList>
            <person name="Sheridan P.O."/>
            <person name="Walker A.W."/>
            <person name="Duncan S.H."/>
            <person name="Scott K.P."/>
            <person name="Toole P.W.O."/>
            <person name="Luis P."/>
            <person name="Flint H.J."/>
        </authorList>
    </citation>
    <scope>NUCLEOTIDE SEQUENCE [LARGE SCALE GENOMIC DNA]</scope>
    <source>
        <strain evidence="2 3">JK626</strain>
    </source>
</reference>
<evidence type="ECO:0000313" key="3">
    <source>
        <dbReference type="Proteomes" id="UP000225889"/>
    </source>
</evidence>
<dbReference type="Proteomes" id="UP000225889">
    <property type="component" value="Unassembled WGS sequence"/>
</dbReference>
<organism evidence="2 3">
    <name type="scientific">Pseudobutyrivibrio ruminis</name>
    <dbReference type="NCBI Taxonomy" id="46206"/>
    <lineage>
        <taxon>Bacteria</taxon>
        <taxon>Bacillati</taxon>
        <taxon>Bacillota</taxon>
        <taxon>Clostridia</taxon>
        <taxon>Lachnospirales</taxon>
        <taxon>Lachnospiraceae</taxon>
        <taxon>Pseudobutyrivibrio</taxon>
    </lineage>
</organism>
<dbReference type="InterPro" id="IPR039935">
    <property type="entry name" value="YML079W-like"/>
</dbReference>
<comment type="caution">
    <text evidence="2">The sequence shown here is derived from an EMBL/GenBank/DDBJ whole genome shotgun (WGS) entry which is preliminary data.</text>
</comment>
<dbReference type="PANTHER" id="PTHR33387:SF3">
    <property type="entry name" value="DUF985 DOMAIN-CONTAINING PROTEIN"/>
    <property type="match status" value="1"/>
</dbReference>
<dbReference type="EMBL" id="PDYF01000009">
    <property type="protein sequence ID" value="PHU35489.1"/>
    <property type="molecule type" value="Genomic_DNA"/>
</dbReference>
<proteinExistence type="predicted"/>
<dbReference type="Pfam" id="PF06172">
    <property type="entry name" value="Cupin_5"/>
    <property type="match status" value="1"/>
</dbReference>
<feature type="domain" description="DUF985" evidence="1">
    <location>
        <begin position="10"/>
        <end position="134"/>
    </location>
</feature>
<gene>
    <name evidence="2" type="ORF">CSX01_05065</name>
</gene>
<dbReference type="InterPro" id="IPR011051">
    <property type="entry name" value="RmlC_Cupin_sf"/>
</dbReference>
<dbReference type="InterPro" id="IPR009327">
    <property type="entry name" value="Cupin_DUF985"/>
</dbReference>
<dbReference type="SUPFAM" id="SSF51182">
    <property type="entry name" value="RmlC-like cupins"/>
    <property type="match status" value="1"/>
</dbReference>
<dbReference type="PANTHER" id="PTHR33387">
    <property type="entry name" value="RMLC-LIKE JELLY ROLL FOLD PROTEIN"/>
    <property type="match status" value="1"/>
</dbReference>
<dbReference type="CDD" id="cd06121">
    <property type="entry name" value="cupin_YML079wp"/>
    <property type="match status" value="1"/>
</dbReference>